<organism evidence="1 2">
    <name type="scientific">Naganishia cerealis</name>
    <dbReference type="NCBI Taxonomy" id="610337"/>
    <lineage>
        <taxon>Eukaryota</taxon>
        <taxon>Fungi</taxon>
        <taxon>Dikarya</taxon>
        <taxon>Basidiomycota</taxon>
        <taxon>Agaricomycotina</taxon>
        <taxon>Tremellomycetes</taxon>
        <taxon>Filobasidiales</taxon>
        <taxon>Filobasidiaceae</taxon>
        <taxon>Naganishia</taxon>
    </lineage>
</organism>
<evidence type="ECO:0000313" key="2">
    <source>
        <dbReference type="Proteomes" id="UP001241377"/>
    </source>
</evidence>
<gene>
    <name evidence="1" type="ORF">QFC19_004229</name>
</gene>
<protein>
    <submittedName>
        <fullName evidence="1">Uncharacterized protein</fullName>
    </submittedName>
</protein>
<name>A0ACC2VX47_9TREE</name>
<comment type="caution">
    <text evidence="1">The sequence shown here is derived from an EMBL/GenBank/DDBJ whole genome shotgun (WGS) entry which is preliminary data.</text>
</comment>
<evidence type="ECO:0000313" key="1">
    <source>
        <dbReference type="EMBL" id="KAJ9103654.1"/>
    </source>
</evidence>
<dbReference type="Proteomes" id="UP001241377">
    <property type="component" value="Unassembled WGS sequence"/>
</dbReference>
<proteinExistence type="predicted"/>
<keyword evidence="2" id="KW-1185">Reference proteome</keyword>
<sequence length="1114" mass="120964">MNIPPLTEEVIAQQVAKIRAADVSRKVDVVQFFALQMEATSESTLTSLLPAYLHLLPSIPTDKPRTAVHQIMPPLLDKLNDAKERVHKPAEACLVDLGHAVYRKPLLANASLSSSTGSVAKGKEKENLEQMYERMLASALEAKGSRSKIGGMRVLCGVRQHTRGLGLKQFLPLLVGMLEDSDGSVREESKTTIIDLLSPSDVPASARSELQKLMQSRSLKSSLVDTIMNGILAGPQTRQGEDGNISAGKPATKGGETDVPPVHIMTERDLEKEFTNILPPFEGKETEHNWQAREAGIMRVRGMVQSGVHKQFPATFTACLRQDFWQESIKGLLTLRTTLSMATSALYAETAQVFGETFDPLMDTLLPHLTKLSGSTKKLVADASQKTVRTFIDYAACHPRTFLPFLASGLSERTVQSRQYFMEHIRHFLTTHTRRSSNTKNAIEQAITPMGPGLQVVVEMLKRGLQDANPVVKETARATFVVFHLEWPKHAQALLSGLDENARKQVEKAIQAAASAAGTPSARDSPLDQAPGAKVDGCPVTGAPGATVVPRRPGTGPARKPSSAIAAAIRKAKEEARTRQLAEASASAKAEVEAEAVTPADAVTAEEAPEEQEKREGEMQQKESPADVPNGETQETSDPAPDRDEEASHPPSSPLVASPSGTTPVPTSARGAASTDSASTPTTPSKPISLLDFSTPDAAAAPFKVMTPAYNKSVLLESTGINLLDPTRLALPASPEPALEKASSLADVEAVLPGAAIAPRSNDVRAPRKARVSVNPVRVMDKPAPLFSKLPTLVDCSFWLDRRQDYEQTENISRVPERLMELRHSPSDLVPQDVSGLIAWSNVHSCYELDGDKEETYNSDEGIRTHVTCEFQNKRELTDDEKDVDAHVESVLKIVDETVVNRTDDPTTSKLTLFLLWNLVIRQPRHIVAREDQIIGACFALRRSESLSIRRGSAGLLALIAETSEDPVRMVSSILLNAREALGQFDPSPQDGSSSDVRSRLEVFALVHVASVLHRLRRSVIAKEVVPQVKPLILNAIGSRAIASREAAYTTIVAVQSVVQDESALFTDLFPELGAAQRKLSTYMIQRDLSPAGEGGKEGTEGLMREVQRLSRRA</sequence>
<reference evidence="1" key="1">
    <citation type="submission" date="2023-04" db="EMBL/GenBank/DDBJ databases">
        <title>Draft Genome sequencing of Naganishia species isolated from polar environments using Oxford Nanopore Technology.</title>
        <authorList>
            <person name="Leo P."/>
            <person name="Venkateswaran K."/>
        </authorList>
    </citation>
    <scope>NUCLEOTIDE SEQUENCE</scope>
    <source>
        <strain evidence="1">MNA-CCFEE 5261</strain>
    </source>
</reference>
<accession>A0ACC2VX47</accession>
<dbReference type="EMBL" id="JASBWR010000044">
    <property type="protein sequence ID" value="KAJ9103654.1"/>
    <property type="molecule type" value="Genomic_DNA"/>
</dbReference>